<keyword evidence="3" id="KW-1185">Reference proteome</keyword>
<proteinExistence type="predicted"/>
<evidence type="ECO:0008006" key="4">
    <source>
        <dbReference type="Google" id="ProtNLM"/>
    </source>
</evidence>
<reference evidence="3" key="1">
    <citation type="submission" date="2017-02" db="EMBL/GenBank/DDBJ databases">
        <authorList>
            <person name="Varghese N."/>
            <person name="Submissions S."/>
        </authorList>
    </citation>
    <scope>NUCLEOTIDE SEQUENCE [LARGE SCALE GENOMIC DNA]</scope>
    <source>
        <strain evidence="3">USBA 833</strain>
    </source>
</reference>
<dbReference type="STRING" id="1147123.SAMN05443428_1187"/>
<evidence type="ECO:0000313" key="3">
    <source>
        <dbReference type="Proteomes" id="UP000190105"/>
    </source>
</evidence>
<feature type="compositionally biased region" description="Basic and acidic residues" evidence="1">
    <location>
        <begin position="262"/>
        <end position="300"/>
    </location>
</feature>
<sequence length="413" mass="46400">MKKWFCMFLIIILIFTTGCPGNEKKKSNESNKVEVNKSENKIDKNAASAFINNYLAYVLKGDFDGMKSFYNDEVKSQIKSIPVSSSSRPVGYKIDTDDSGLEESQNEGKSAAFKVHLFNSGQDIPYFSDDLYKYTVELKNNKMVISKIEKEKSTEIYEKNKVLYKREGDKIKGEKILSLSEMPDFISLSNTLYPGQKIPLPKDGFGPCAISPDGKNILITTKGTLKTAGASGGSIKNDVTYAFIAILSMKEDEQQSIQQNKNTKDSKQVIKLEGGGDEKNKEESSGNEESKTGAEGQEKEKVQLPSIKTLDLYVEAKIKTAAFSPDGKFIIVEYIPPSGLNRIKMYKVQEREIVELIVDRQFLPDRFGIVSPAFISFEELSFKVVPSKDATSEEQKYEGIWKMDIKEQKLKPF</sequence>
<gene>
    <name evidence="2" type="ORF">SAMN05443428_1187</name>
</gene>
<dbReference type="PROSITE" id="PS51257">
    <property type="entry name" value="PROKAR_LIPOPROTEIN"/>
    <property type="match status" value="1"/>
</dbReference>
<accession>A0A1T4Y1H7</accession>
<organism evidence="2 3">
    <name type="scientific">Caloramator quimbayensis</name>
    <dbReference type="NCBI Taxonomy" id="1147123"/>
    <lineage>
        <taxon>Bacteria</taxon>
        <taxon>Bacillati</taxon>
        <taxon>Bacillota</taxon>
        <taxon>Clostridia</taxon>
        <taxon>Eubacteriales</taxon>
        <taxon>Clostridiaceae</taxon>
        <taxon>Caloramator</taxon>
    </lineage>
</organism>
<dbReference type="AlphaFoldDB" id="A0A1T4Y1H7"/>
<dbReference type="OrthoDB" id="1950593at2"/>
<protein>
    <recommendedName>
        <fullName evidence="4">Lipoprotein</fullName>
    </recommendedName>
</protein>
<dbReference type="EMBL" id="FUYH01000018">
    <property type="protein sequence ID" value="SKA95328.1"/>
    <property type="molecule type" value="Genomic_DNA"/>
</dbReference>
<feature type="region of interest" description="Disordered" evidence="1">
    <location>
        <begin position="255"/>
        <end position="300"/>
    </location>
</feature>
<dbReference type="Proteomes" id="UP000190105">
    <property type="component" value="Unassembled WGS sequence"/>
</dbReference>
<dbReference type="RefSeq" id="WP_078697170.1">
    <property type="nucleotide sequence ID" value="NZ_FUYH01000018.1"/>
</dbReference>
<name>A0A1T4Y1H7_9CLOT</name>
<evidence type="ECO:0000256" key="1">
    <source>
        <dbReference type="SAM" id="MobiDB-lite"/>
    </source>
</evidence>
<evidence type="ECO:0000313" key="2">
    <source>
        <dbReference type="EMBL" id="SKA95328.1"/>
    </source>
</evidence>